<organism evidence="2 3">
    <name type="scientific">Leptospirillum ferriphilum</name>
    <dbReference type="NCBI Taxonomy" id="178606"/>
    <lineage>
        <taxon>Bacteria</taxon>
        <taxon>Pseudomonadati</taxon>
        <taxon>Nitrospirota</taxon>
        <taxon>Nitrospiria</taxon>
        <taxon>Nitrospirales</taxon>
        <taxon>Nitrospiraceae</taxon>
        <taxon>Leptospirillum</taxon>
    </lineage>
</organism>
<reference evidence="2 3" key="1">
    <citation type="submission" date="2014-06" db="EMBL/GenBank/DDBJ databases">
        <title>Draft genome sequence of iron oxidizing acidophile Leptospirillum ferriphilum DSM14647.</title>
        <authorList>
            <person name="Cardenas J.P."/>
            <person name="Lazcano M."/>
            <person name="Ossandon F.J."/>
            <person name="Corbett M."/>
            <person name="Holmes D.S."/>
            <person name="Watkin E."/>
        </authorList>
    </citation>
    <scope>NUCLEOTIDE SEQUENCE [LARGE SCALE GENOMIC DNA]</scope>
    <source>
        <strain evidence="2 3">DSM 14647</strain>
    </source>
</reference>
<evidence type="ECO:0000256" key="1">
    <source>
        <dbReference type="SAM" id="Phobius"/>
    </source>
</evidence>
<sequence>MGCYKGGEAHQILFVAPNKMSTDLRSADPKKFSPAFTLITWLVLFYLGVIFWIL</sequence>
<evidence type="ECO:0000313" key="3">
    <source>
        <dbReference type="Proteomes" id="UP000029452"/>
    </source>
</evidence>
<name>A0A094W8H5_9BACT</name>
<feature type="transmembrane region" description="Helical" evidence="1">
    <location>
        <begin position="35"/>
        <end position="53"/>
    </location>
</feature>
<keyword evidence="1" id="KW-1133">Transmembrane helix</keyword>
<evidence type="ECO:0000313" key="2">
    <source>
        <dbReference type="EMBL" id="KGA93838.1"/>
    </source>
</evidence>
<keyword evidence="1" id="KW-0472">Membrane</keyword>
<dbReference type="AlphaFoldDB" id="A0A094W8H5"/>
<comment type="caution">
    <text evidence="2">The sequence shown here is derived from an EMBL/GenBank/DDBJ whole genome shotgun (WGS) entry which is preliminary data.</text>
</comment>
<dbReference type="Proteomes" id="UP000029452">
    <property type="component" value="Unassembled WGS sequence"/>
</dbReference>
<keyword evidence="1" id="KW-0812">Transmembrane</keyword>
<accession>A0A094W8H5</accession>
<dbReference type="EMBL" id="JPGK01000005">
    <property type="protein sequence ID" value="KGA93838.1"/>
    <property type="molecule type" value="Genomic_DNA"/>
</dbReference>
<protein>
    <submittedName>
        <fullName evidence="2">Uncharacterized protein</fullName>
    </submittedName>
</protein>
<proteinExistence type="predicted"/>
<gene>
    <name evidence="2" type="ORF">LptCag_1548</name>
</gene>